<dbReference type="InterPro" id="IPR007432">
    <property type="entry name" value="DUF480"/>
</dbReference>
<dbReference type="PANTHER" id="PTHR38768:SF1">
    <property type="entry name" value="UPF0502 PROTEIN YCEH"/>
    <property type="match status" value="1"/>
</dbReference>
<feature type="coiled-coil region" evidence="2">
    <location>
        <begin position="188"/>
        <end position="222"/>
    </location>
</feature>
<keyword evidence="2" id="KW-0175">Coiled coil</keyword>
<evidence type="ECO:0000313" key="3">
    <source>
        <dbReference type="EMBL" id="MBB6143347.1"/>
    </source>
</evidence>
<dbReference type="Pfam" id="PF04337">
    <property type="entry name" value="DUF480"/>
    <property type="match status" value="1"/>
</dbReference>
<comment type="similarity">
    <text evidence="1">Belongs to the UPF0502 family.</text>
</comment>
<dbReference type="Proteomes" id="UP000538666">
    <property type="component" value="Unassembled WGS sequence"/>
</dbReference>
<dbReference type="InterPro" id="IPR036388">
    <property type="entry name" value="WH-like_DNA-bd_sf"/>
</dbReference>
<dbReference type="OrthoDB" id="9784785at2"/>
<gene>
    <name evidence="3" type="ORF">HNQ77_001291</name>
</gene>
<dbReference type="EMBL" id="JACHEK010000002">
    <property type="protein sequence ID" value="MBB6143347.1"/>
    <property type="molecule type" value="Genomic_DNA"/>
</dbReference>
<dbReference type="Gene3D" id="1.10.10.10">
    <property type="entry name" value="Winged helix-like DNA-binding domain superfamily/Winged helix DNA-binding domain"/>
    <property type="match status" value="2"/>
</dbReference>
<protein>
    <submittedName>
        <fullName evidence="3">Uncharacterized protein</fullName>
    </submittedName>
</protein>
<dbReference type="InterPro" id="IPR036390">
    <property type="entry name" value="WH_DNA-bd_sf"/>
</dbReference>
<evidence type="ECO:0000256" key="1">
    <source>
        <dbReference type="HAMAP-Rule" id="MF_01584"/>
    </source>
</evidence>
<dbReference type="AlphaFoldDB" id="A0A841JS46"/>
<accession>A0A841JS46</accession>
<dbReference type="RefSeq" id="WP_050062239.1">
    <property type="nucleotide sequence ID" value="NZ_JACHEK010000002.1"/>
</dbReference>
<dbReference type="PANTHER" id="PTHR38768">
    <property type="entry name" value="UPF0502 PROTEIN YCEH"/>
    <property type="match status" value="1"/>
</dbReference>
<proteinExistence type="inferred from homology"/>
<evidence type="ECO:0000256" key="2">
    <source>
        <dbReference type="SAM" id="Coils"/>
    </source>
</evidence>
<dbReference type="HAMAP" id="MF_01584">
    <property type="entry name" value="UPF0502"/>
    <property type="match status" value="1"/>
</dbReference>
<reference evidence="3 4" key="1">
    <citation type="submission" date="2020-08" db="EMBL/GenBank/DDBJ databases">
        <title>Genomic Encyclopedia of Type Strains, Phase IV (KMG-IV): sequencing the most valuable type-strain genomes for metagenomic binning, comparative biology and taxonomic classification.</title>
        <authorList>
            <person name="Goeker M."/>
        </authorList>
    </citation>
    <scope>NUCLEOTIDE SEQUENCE [LARGE SCALE GENOMIC DNA]</scope>
    <source>
        <strain evidence="3 4">DSM 103733</strain>
    </source>
</reference>
<keyword evidence="4" id="KW-1185">Reference proteome</keyword>
<sequence>MPILLDTDEVRVLGALIEKEITTPEYYPLSLNALVNACNQKSSRDPVMQLDEIAVERALSRLEEMDLVRRVHDSRVPKFEHQSRSRLDLKRPEIAVLCLLMLRGPQTPGELRNRSDRLYTFDDIATVQATLERMMRQPTEEDSAQRKEQGPLVTLLSRRSGEKEARYAHTLSGIPEVTRSEVAIASTANASTDRLTLLEGEVAALREQLEAALERIAVLEALRG</sequence>
<dbReference type="SUPFAM" id="SSF46785">
    <property type="entry name" value="Winged helix' DNA-binding domain"/>
    <property type="match status" value="2"/>
</dbReference>
<comment type="caution">
    <text evidence="3">The sequence shown here is derived from an EMBL/GenBank/DDBJ whole genome shotgun (WGS) entry which is preliminary data.</text>
</comment>
<name>A0A841JS46_9BACT</name>
<evidence type="ECO:0000313" key="4">
    <source>
        <dbReference type="Proteomes" id="UP000538666"/>
    </source>
</evidence>
<organism evidence="3 4">
    <name type="scientific">Silvibacterium bohemicum</name>
    <dbReference type="NCBI Taxonomy" id="1577686"/>
    <lineage>
        <taxon>Bacteria</taxon>
        <taxon>Pseudomonadati</taxon>
        <taxon>Acidobacteriota</taxon>
        <taxon>Terriglobia</taxon>
        <taxon>Terriglobales</taxon>
        <taxon>Acidobacteriaceae</taxon>
        <taxon>Silvibacterium</taxon>
    </lineage>
</organism>